<dbReference type="InterPro" id="IPR036192">
    <property type="entry name" value="Cell_div_ZapA-like_sf"/>
</dbReference>
<protein>
    <submittedName>
        <fullName evidence="1">Cell division protein ZapA</fullName>
    </submittedName>
</protein>
<keyword evidence="1" id="KW-0131">Cell cycle</keyword>
<keyword evidence="1" id="KW-0132">Cell division</keyword>
<organism evidence="1 2">
    <name type="scientific">Candidatus Gallitreponema excrementavium</name>
    <dbReference type="NCBI Taxonomy" id="2840840"/>
    <lineage>
        <taxon>Bacteria</taxon>
        <taxon>Pseudomonadati</taxon>
        <taxon>Spirochaetota</taxon>
        <taxon>Spirochaetia</taxon>
        <taxon>Spirochaetales</taxon>
        <taxon>Candidatus Gallitreponema</taxon>
    </lineage>
</organism>
<dbReference type="Pfam" id="PF05164">
    <property type="entry name" value="ZapA"/>
    <property type="match status" value="1"/>
</dbReference>
<evidence type="ECO:0000313" key="2">
    <source>
        <dbReference type="Proteomes" id="UP000823638"/>
    </source>
</evidence>
<dbReference type="Proteomes" id="UP000823638">
    <property type="component" value="Unassembled WGS sequence"/>
</dbReference>
<dbReference type="EMBL" id="JADIMM010000109">
    <property type="protein sequence ID" value="MBO8458432.1"/>
    <property type="molecule type" value="Genomic_DNA"/>
</dbReference>
<dbReference type="InterPro" id="IPR007838">
    <property type="entry name" value="Cell_div_ZapA-like"/>
</dbReference>
<dbReference type="GO" id="GO:0051301">
    <property type="term" value="P:cell division"/>
    <property type="evidence" value="ECO:0007669"/>
    <property type="project" value="UniProtKB-KW"/>
</dbReference>
<sequence length="96" mass="10943">MKGFLRVDILGASFEIEADEDSAYLQALLNYYKNTVKSVENKAVNTDSLKTSILAGLLLVDELYQERLKNSTKQQEDMQKAELITKKMIEKIDNIL</sequence>
<proteinExistence type="predicted"/>
<evidence type="ECO:0000313" key="1">
    <source>
        <dbReference type="EMBL" id="MBO8458432.1"/>
    </source>
</evidence>
<dbReference type="SUPFAM" id="SSF102829">
    <property type="entry name" value="Cell division protein ZapA-like"/>
    <property type="match status" value="1"/>
</dbReference>
<name>A0A9D9N2Y5_9SPIR</name>
<gene>
    <name evidence="1" type="ORF">IAA81_09450</name>
</gene>
<reference evidence="1" key="1">
    <citation type="submission" date="2020-10" db="EMBL/GenBank/DDBJ databases">
        <authorList>
            <person name="Gilroy R."/>
        </authorList>
    </citation>
    <scope>NUCLEOTIDE SEQUENCE</scope>
    <source>
        <strain evidence="1">10532</strain>
    </source>
</reference>
<reference evidence="1" key="2">
    <citation type="journal article" date="2021" name="PeerJ">
        <title>Extensive microbial diversity within the chicken gut microbiome revealed by metagenomics and culture.</title>
        <authorList>
            <person name="Gilroy R."/>
            <person name="Ravi A."/>
            <person name="Getino M."/>
            <person name="Pursley I."/>
            <person name="Horton D.L."/>
            <person name="Alikhan N.F."/>
            <person name="Baker D."/>
            <person name="Gharbi K."/>
            <person name="Hall N."/>
            <person name="Watson M."/>
            <person name="Adriaenssens E.M."/>
            <person name="Foster-Nyarko E."/>
            <person name="Jarju S."/>
            <person name="Secka A."/>
            <person name="Antonio M."/>
            <person name="Oren A."/>
            <person name="Chaudhuri R.R."/>
            <person name="La Ragione R."/>
            <person name="Hildebrand F."/>
            <person name="Pallen M.J."/>
        </authorList>
    </citation>
    <scope>NUCLEOTIDE SEQUENCE</scope>
    <source>
        <strain evidence="1">10532</strain>
    </source>
</reference>
<accession>A0A9D9N2Y5</accession>
<dbReference type="AlphaFoldDB" id="A0A9D9N2Y5"/>
<comment type="caution">
    <text evidence="1">The sequence shown here is derived from an EMBL/GenBank/DDBJ whole genome shotgun (WGS) entry which is preliminary data.</text>
</comment>